<keyword evidence="7" id="KW-0521">NADP</keyword>
<comment type="cofactor">
    <cofactor evidence="1 12 14">
        <name>FMN</name>
        <dbReference type="ChEBI" id="CHEBI:58210"/>
    </cofactor>
</comment>
<dbReference type="NCBIfam" id="TIGR00737">
    <property type="entry name" value="nifR3_yhdG"/>
    <property type="match status" value="1"/>
</dbReference>
<dbReference type="AlphaFoldDB" id="C6W5J3"/>
<evidence type="ECO:0000256" key="3">
    <source>
        <dbReference type="ARBA" id="ARBA00022555"/>
    </source>
</evidence>
<dbReference type="PROSITE" id="PS01136">
    <property type="entry name" value="UPF0034"/>
    <property type="match status" value="1"/>
</dbReference>
<sequence length="329" mass="37121">MVKIGNIELSEFPLLLAPMEDVSDPPFRAVCKENGADLMYTEFVSSEGLIRDAAKSVQKLDIFEYERPVGIQLFGSDVETMGSCAEIASRVNPDLIDINYGCPVKNVACRGAGAALLQDVPKMVKMTESVIKSTHLPVTVKTRLGWDDNTKNIQEVAERLQDIGIKALSIHGRTRVQMYKGAADWSLIAKVKENPRITIPIFGNGDVDTPEKALEYKNTYGVDGIMIGRATIGNPWIFNEIKHYLKTGEKLPPPTMEQRVDVCRRHLEFSIRWKGPVAGVFEMRRHYTNYFKGLEHFKPYRMRLVEAPTFDELDSILKEISNDYSEMVC</sequence>
<proteinExistence type="inferred from homology"/>
<keyword evidence="3" id="KW-0820">tRNA-binding</keyword>
<comment type="catalytic activity">
    <reaction evidence="11">
        <text>a 5,6-dihydrouridine in tRNA + NAD(+) = a uridine in tRNA + NADH + H(+)</text>
        <dbReference type="Rhea" id="RHEA:54452"/>
        <dbReference type="Rhea" id="RHEA-COMP:13339"/>
        <dbReference type="Rhea" id="RHEA-COMP:13887"/>
        <dbReference type="ChEBI" id="CHEBI:15378"/>
        <dbReference type="ChEBI" id="CHEBI:57540"/>
        <dbReference type="ChEBI" id="CHEBI:57945"/>
        <dbReference type="ChEBI" id="CHEBI:65315"/>
        <dbReference type="ChEBI" id="CHEBI:74443"/>
    </reaction>
</comment>
<keyword evidence="17" id="KW-1185">Reference proteome</keyword>
<evidence type="ECO:0000259" key="15">
    <source>
        <dbReference type="Pfam" id="PF01207"/>
    </source>
</evidence>
<organism evidence="16 17">
    <name type="scientific">Dyadobacter fermentans (strain ATCC 700827 / DSM 18053 / CIP 107007 / KCTC 52180 / NS114)</name>
    <dbReference type="NCBI Taxonomy" id="471854"/>
    <lineage>
        <taxon>Bacteria</taxon>
        <taxon>Pseudomonadati</taxon>
        <taxon>Bacteroidota</taxon>
        <taxon>Cytophagia</taxon>
        <taxon>Cytophagales</taxon>
        <taxon>Spirosomataceae</taxon>
        <taxon>Dyadobacter</taxon>
    </lineage>
</organism>
<evidence type="ECO:0000256" key="11">
    <source>
        <dbReference type="ARBA" id="ARBA00048802"/>
    </source>
</evidence>
<evidence type="ECO:0000313" key="16">
    <source>
        <dbReference type="EMBL" id="ACT94211.1"/>
    </source>
</evidence>
<evidence type="ECO:0000256" key="6">
    <source>
        <dbReference type="ARBA" id="ARBA00022694"/>
    </source>
</evidence>
<evidence type="ECO:0000256" key="7">
    <source>
        <dbReference type="ARBA" id="ARBA00022857"/>
    </source>
</evidence>
<keyword evidence="6 12" id="KW-0819">tRNA processing</keyword>
<dbReference type="PANTHER" id="PTHR45846">
    <property type="entry name" value="TRNA-DIHYDROURIDINE(47) SYNTHASE [NAD(P)(+)]-LIKE"/>
    <property type="match status" value="1"/>
</dbReference>
<dbReference type="Gene3D" id="1.10.1200.80">
    <property type="entry name" value="Putative flavin oxidoreducatase, domain 2"/>
    <property type="match status" value="1"/>
</dbReference>
<dbReference type="GO" id="GO:0050660">
    <property type="term" value="F:flavin adenine dinucleotide binding"/>
    <property type="evidence" value="ECO:0007669"/>
    <property type="project" value="InterPro"/>
</dbReference>
<evidence type="ECO:0000256" key="9">
    <source>
        <dbReference type="ARBA" id="ARBA00023002"/>
    </source>
</evidence>
<dbReference type="Pfam" id="PF01207">
    <property type="entry name" value="Dus"/>
    <property type="match status" value="1"/>
</dbReference>
<dbReference type="InterPro" id="IPR004652">
    <property type="entry name" value="DusB-like"/>
</dbReference>
<dbReference type="PANTHER" id="PTHR45846:SF1">
    <property type="entry name" value="TRNA-DIHYDROURIDINE(47) SYNTHASE [NAD(P)(+)]-LIKE"/>
    <property type="match status" value="1"/>
</dbReference>
<dbReference type="SUPFAM" id="SSF51395">
    <property type="entry name" value="FMN-linked oxidoreductases"/>
    <property type="match status" value="1"/>
</dbReference>
<feature type="binding site" evidence="14">
    <location>
        <position position="72"/>
    </location>
    <ligand>
        <name>FMN</name>
        <dbReference type="ChEBI" id="CHEBI:58210"/>
    </ligand>
</feature>
<evidence type="ECO:0000256" key="4">
    <source>
        <dbReference type="ARBA" id="ARBA00022630"/>
    </source>
</evidence>
<evidence type="ECO:0000313" key="17">
    <source>
        <dbReference type="Proteomes" id="UP000002011"/>
    </source>
</evidence>
<dbReference type="Proteomes" id="UP000002011">
    <property type="component" value="Chromosome"/>
</dbReference>
<name>C6W5J3_DYAFD</name>
<dbReference type="GO" id="GO:0017150">
    <property type="term" value="F:tRNA dihydrouridine synthase activity"/>
    <property type="evidence" value="ECO:0007669"/>
    <property type="project" value="InterPro"/>
</dbReference>
<gene>
    <name evidence="16" type="ordered locus">Dfer_2996</name>
</gene>
<evidence type="ECO:0000256" key="14">
    <source>
        <dbReference type="PIRSR" id="PIRSR006621-2"/>
    </source>
</evidence>
<dbReference type="EMBL" id="CP001619">
    <property type="protein sequence ID" value="ACT94211.1"/>
    <property type="molecule type" value="Genomic_DNA"/>
</dbReference>
<protein>
    <recommendedName>
        <fullName evidence="12">tRNA-dihydrouridine synthase</fullName>
        <ecNumber evidence="12">1.3.1.-</ecNumber>
    </recommendedName>
</protein>
<reference evidence="16 17" key="1">
    <citation type="journal article" date="2009" name="Stand. Genomic Sci.">
        <title>Complete genome sequence of Dyadobacter fermentans type strain (NS114).</title>
        <authorList>
            <person name="Lang E."/>
            <person name="Lapidus A."/>
            <person name="Chertkov O."/>
            <person name="Brettin T."/>
            <person name="Detter J.C."/>
            <person name="Han C."/>
            <person name="Copeland A."/>
            <person name="Glavina Del Rio T."/>
            <person name="Nolan M."/>
            <person name="Chen F."/>
            <person name="Lucas S."/>
            <person name="Tice H."/>
            <person name="Cheng J.F."/>
            <person name="Land M."/>
            <person name="Hauser L."/>
            <person name="Chang Y.J."/>
            <person name="Jeffries C.D."/>
            <person name="Kopitz M."/>
            <person name="Bruce D."/>
            <person name="Goodwin L."/>
            <person name="Pitluck S."/>
            <person name="Ovchinnikova G."/>
            <person name="Pati A."/>
            <person name="Ivanova N."/>
            <person name="Mavrommatis K."/>
            <person name="Chen A."/>
            <person name="Palaniappan K."/>
            <person name="Chain P."/>
            <person name="Bristow J."/>
            <person name="Eisen J.A."/>
            <person name="Markowitz V."/>
            <person name="Hugenholtz P."/>
            <person name="Goker M."/>
            <person name="Rohde M."/>
            <person name="Kyrpides N.C."/>
            <person name="Klenk H.P."/>
        </authorList>
    </citation>
    <scope>NUCLEOTIDE SEQUENCE [LARGE SCALE GENOMIC DNA]</scope>
    <source>
        <strain evidence="17">ATCC 700827 / DSM 18053 / CIP 107007 / KCTC 52180 / NS114</strain>
    </source>
</reference>
<dbReference type="InterPro" id="IPR013785">
    <property type="entry name" value="Aldolase_TIM"/>
</dbReference>
<evidence type="ECO:0000256" key="12">
    <source>
        <dbReference type="PIRNR" id="PIRNR006621"/>
    </source>
</evidence>
<feature type="binding site" evidence="14">
    <location>
        <begin position="228"/>
        <end position="229"/>
    </location>
    <ligand>
        <name>FMN</name>
        <dbReference type="ChEBI" id="CHEBI:58210"/>
    </ligand>
</feature>
<dbReference type="KEGG" id="dfe:Dfer_2996"/>
<comment type="function">
    <text evidence="2 12">Catalyzes the synthesis of 5,6-dihydrouridine (D), a modified base found in the D-loop of most tRNAs, via the reduction of the C5-C6 double bond in target uridines.</text>
</comment>
<keyword evidence="14" id="KW-0547">Nucleotide-binding</keyword>
<feature type="active site" description="Proton donor" evidence="13">
    <location>
        <position position="102"/>
    </location>
</feature>
<dbReference type="STRING" id="471854.Dfer_2996"/>
<evidence type="ECO:0000256" key="5">
    <source>
        <dbReference type="ARBA" id="ARBA00022643"/>
    </source>
</evidence>
<dbReference type="CDD" id="cd02801">
    <property type="entry name" value="DUS_like_FMN"/>
    <property type="match status" value="1"/>
</dbReference>
<evidence type="ECO:0000256" key="2">
    <source>
        <dbReference type="ARBA" id="ARBA00002790"/>
    </source>
</evidence>
<evidence type="ECO:0000256" key="10">
    <source>
        <dbReference type="ARBA" id="ARBA00048205"/>
    </source>
</evidence>
<dbReference type="GO" id="GO:0000049">
    <property type="term" value="F:tRNA binding"/>
    <property type="evidence" value="ECO:0007669"/>
    <property type="project" value="UniProtKB-KW"/>
</dbReference>
<evidence type="ECO:0000256" key="8">
    <source>
        <dbReference type="ARBA" id="ARBA00022884"/>
    </source>
</evidence>
<keyword evidence="5 12" id="KW-0288">FMN</keyword>
<dbReference type="EC" id="1.3.1.-" evidence="12"/>
<keyword evidence="4 12" id="KW-0285">Flavoprotein</keyword>
<dbReference type="eggNOG" id="COG0042">
    <property type="taxonomic scope" value="Bacteria"/>
</dbReference>
<keyword evidence="9 12" id="KW-0560">Oxidoreductase</keyword>
<feature type="binding site" evidence="14">
    <location>
        <position position="171"/>
    </location>
    <ligand>
        <name>FMN</name>
        <dbReference type="ChEBI" id="CHEBI:58210"/>
    </ligand>
</feature>
<evidence type="ECO:0000256" key="13">
    <source>
        <dbReference type="PIRSR" id="PIRSR006621-1"/>
    </source>
</evidence>
<dbReference type="OrthoDB" id="9764501at2"/>
<dbReference type="RefSeq" id="WP_015812460.1">
    <property type="nucleotide sequence ID" value="NC_013037.1"/>
</dbReference>
<comment type="catalytic activity">
    <reaction evidence="10">
        <text>a 5,6-dihydrouridine in tRNA + NADP(+) = a uridine in tRNA + NADPH + H(+)</text>
        <dbReference type="Rhea" id="RHEA:23624"/>
        <dbReference type="Rhea" id="RHEA-COMP:13339"/>
        <dbReference type="Rhea" id="RHEA-COMP:13887"/>
        <dbReference type="ChEBI" id="CHEBI:15378"/>
        <dbReference type="ChEBI" id="CHEBI:57783"/>
        <dbReference type="ChEBI" id="CHEBI:58349"/>
        <dbReference type="ChEBI" id="CHEBI:65315"/>
        <dbReference type="ChEBI" id="CHEBI:74443"/>
    </reaction>
</comment>
<evidence type="ECO:0000256" key="1">
    <source>
        <dbReference type="ARBA" id="ARBA00001917"/>
    </source>
</evidence>
<comment type="similarity">
    <text evidence="12">Belongs to the dus family.</text>
</comment>
<keyword evidence="8" id="KW-0694">RNA-binding</keyword>
<feature type="domain" description="DUS-like FMN-binding" evidence="15">
    <location>
        <begin position="15"/>
        <end position="309"/>
    </location>
</feature>
<dbReference type="HOGENOM" id="CLU_013299_0_3_10"/>
<accession>C6W5J3</accession>
<dbReference type="InterPro" id="IPR018517">
    <property type="entry name" value="tRNA_hU_synthase_CS"/>
</dbReference>
<dbReference type="PIRSF" id="PIRSF006621">
    <property type="entry name" value="Dus"/>
    <property type="match status" value="1"/>
</dbReference>
<dbReference type="InterPro" id="IPR024036">
    <property type="entry name" value="tRNA-dHydroUridine_Synthase_C"/>
</dbReference>
<dbReference type="Gene3D" id="3.20.20.70">
    <property type="entry name" value="Aldolase class I"/>
    <property type="match status" value="1"/>
</dbReference>
<dbReference type="InterPro" id="IPR035587">
    <property type="entry name" value="DUS-like_FMN-bd"/>
</dbReference>
<dbReference type="InterPro" id="IPR001269">
    <property type="entry name" value="DUS_fam"/>
</dbReference>
<feature type="binding site" evidence="14">
    <location>
        <position position="141"/>
    </location>
    <ligand>
        <name>FMN</name>
        <dbReference type="ChEBI" id="CHEBI:58210"/>
    </ligand>
</feature>